<evidence type="ECO:0000313" key="1">
    <source>
        <dbReference type="EMBL" id="SEA00348.1"/>
    </source>
</evidence>
<dbReference type="SUPFAM" id="SSF55486">
    <property type="entry name" value="Metalloproteases ('zincins'), catalytic domain"/>
    <property type="match status" value="1"/>
</dbReference>
<proteinExistence type="predicted"/>
<dbReference type="GO" id="GO:0008237">
    <property type="term" value="F:metallopeptidase activity"/>
    <property type="evidence" value="ECO:0007669"/>
    <property type="project" value="InterPro"/>
</dbReference>
<dbReference type="Gene3D" id="3.40.390.10">
    <property type="entry name" value="Collagenase (Catalytic Domain)"/>
    <property type="match status" value="1"/>
</dbReference>
<protein>
    <recommendedName>
        <fullName evidence="3">Peptidase</fullName>
    </recommendedName>
</protein>
<dbReference type="PANTHER" id="PTHR30164:SF2">
    <property type="entry name" value="PROTEIN MTFA"/>
    <property type="match status" value="1"/>
</dbReference>
<dbReference type="Gene3D" id="1.10.472.150">
    <property type="entry name" value="Glucose-regulated metallo-peptidase M90, N-terminal domain"/>
    <property type="match status" value="1"/>
</dbReference>
<reference evidence="1 2" key="1">
    <citation type="submission" date="2016-10" db="EMBL/GenBank/DDBJ databases">
        <authorList>
            <person name="de Groot N.N."/>
        </authorList>
    </citation>
    <scope>NUCLEOTIDE SEQUENCE [LARGE SCALE GENOMIC DNA]</scope>
    <source>
        <strain evidence="1 2">DSM 23842</strain>
    </source>
</reference>
<dbReference type="AlphaFoldDB" id="A0A1H3XP84"/>
<dbReference type="InterPro" id="IPR024079">
    <property type="entry name" value="MetalloPept_cat_dom_sf"/>
</dbReference>
<dbReference type="EMBL" id="FNQK01000005">
    <property type="protein sequence ID" value="SEA00348.1"/>
    <property type="molecule type" value="Genomic_DNA"/>
</dbReference>
<evidence type="ECO:0008006" key="3">
    <source>
        <dbReference type="Google" id="ProtNLM"/>
    </source>
</evidence>
<dbReference type="Pfam" id="PF06167">
    <property type="entry name" value="Peptidase_M90"/>
    <property type="match status" value="1"/>
</dbReference>
<dbReference type="Proteomes" id="UP000198846">
    <property type="component" value="Unassembled WGS sequence"/>
</dbReference>
<gene>
    <name evidence="1" type="ORF">SAMN04487990_10580</name>
</gene>
<dbReference type="RefSeq" id="WP_092133041.1">
    <property type="nucleotide sequence ID" value="NZ_FNQK01000005.1"/>
</dbReference>
<dbReference type="PANTHER" id="PTHR30164">
    <property type="entry name" value="MTFA PEPTIDASE"/>
    <property type="match status" value="1"/>
</dbReference>
<dbReference type="InterPro" id="IPR010384">
    <property type="entry name" value="MtfA_fam"/>
</dbReference>
<dbReference type="STRING" id="283786.SAMN04487990_10580"/>
<keyword evidence="2" id="KW-1185">Reference proteome</keyword>
<organism evidence="1 2">
    <name type="scientific">Bizionia paragorgiae</name>
    <dbReference type="NCBI Taxonomy" id="283786"/>
    <lineage>
        <taxon>Bacteria</taxon>
        <taxon>Pseudomonadati</taxon>
        <taxon>Bacteroidota</taxon>
        <taxon>Flavobacteriia</taxon>
        <taxon>Flavobacteriales</taxon>
        <taxon>Flavobacteriaceae</taxon>
        <taxon>Bizionia</taxon>
    </lineage>
</organism>
<dbReference type="GO" id="GO:0004177">
    <property type="term" value="F:aminopeptidase activity"/>
    <property type="evidence" value="ECO:0007669"/>
    <property type="project" value="TreeGrafter"/>
</dbReference>
<dbReference type="GO" id="GO:0005829">
    <property type="term" value="C:cytosol"/>
    <property type="evidence" value="ECO:0007669"/>
    <property type="project" value="TreeGrafter"/>
</dbReference>
<name>A0A1H3XP84_BIZPA</name>
<evidence type="ECO:0000313" key="2">
    <source>
        <dbReference type="Proteomes" id="UP000198846"/>
    </source>
</evidence>
<sequence length="262" mass="30540">MVYSVVFVFLVAFGIFAFSKLKRKAVDPFPKAWGPILEAEVRYYNTLSEAEQQRFRTRMMAFLSEVHLEGVQLELEDLDKILIAASAVIPVFGFKEWYYNNLSGIILYPDTFDGDLQFNSESDDRKILGMVGTGRFENQMILSRRALRQAFKNDTDKLNTPVHEFVHLIDKMDGNIDGIPEQLMGREYITPWMELMYKEMEAINNDDSDIRQYGGVSKVEFFAVASEYFFERPELFKKKHPELYAMLVLCFQQKPSTKRKNK</sequence>
<dbReference type="InterPro" id="IPR042252">
    <property type="entry name" value="MtfA_N"/>
</dbReference>
<dbReference type="OrthoDB" id="9786424at2"/>
<dbReference type="CDD" id="cd20169">
    <property type="entry name" value="Peptidase_M90_mtfA"/>
    <property type="match status" value="1"/>
</dbReference>
<accession>A0A1H3XP84</accession>